<feature type="non-terminal residue" evidence="2">
    <location>
        <position position="129"/>
    </location>
</feature>
<dbReference type="AlphaFoldDB" id="E9ISF5"/>
<sequence length="129" mass="15448">LLTLQKLLEIIFFRNFLLRPIFLPSTLNGNNYRQFFEMQLHILLKDVPLQIRNQMWFMYDEALAHFGDILILSCMILLLLLWKYSKIILSLPVKKIQNTPKIFERLRRNPCDVDAKHALMRKKIISSNF</sequence>
<proteinExistence type="predicted"/>
<feature type="transmembrane region" description="Helical" evidence="1">
    <location>
        <begin position="62"/>
        <end position="82"/>
    </location>
</feature>
<gene>
    <name evidence="2" type="ORF">SINV_15378</name>
</gene>
<accession>E9ISF5</accession>
<dbReference type="HOGENOM" id="CLU_1954262_0_0_1"/>
<protein>
    <submittedName>
        <fullName evidence="2">Uncharacterized protein</fullName>
    </submittedName>
</protein>
<evidence type="ECO:0000313" key="2">
    <source>
        <dbReference type="EMBL" id="EFZ16500.1"/>
    </source>
</evidence>
<keyword evidence="1" id="KW-0472">Membrane</keyword>
<reference evidence="2" key="1">
    <citation type="journal article" date="2011" name="Proc. Natl. Acad. Sci. U.S.A.">
        <title>The genome of the fire ant Solenopsis invicta.</title>
        <authorList>
            <person name="Wurm Y."/>
            <person name="Wang J."/>
            <person name="Riba-Grognuz O."/>
            <person name="Corona M."/>
            <person name="Nygaard S."/>
            <person name="Hunt B.G."/>
            <person name="Ingram K.K."/>
            <person name="Falquet L."/>
            <person name="Nipitwattanaphon M."/>
            <person name="Gotzek D."/>
            <person name="Dijkstra M.B."/>
            <person name="Oettler J."/>
            <person name="Comtesse F."/>
            <person name="Shih C.J."/>
            <person name="Wu W.J."/>
            <person name="Yang C.C."/>
            <person name="Thomas J."/>
            <person name="Beaudoing E."/>
            <person name="Pradervand S."/>
            <person name="Flegel V."/>
            <person name="Cook E.D."/>
            <person name="Fabbretti R."/>
            <person name="Stockinger H."/>
            <person name="Long L."/>
            <person name="Farmerie W.G."/>
            <person name="Oakey J."/>
            <person name="Boomsma J.J."/>
            <person name="Pamilo P."/>
            <person name="Yi S.V."/>
            <person name="Heinze J."/>
            <person name="Goodisman M.A."/>
            <person name="Farinelli L."/>
            <person name="Harshman K."/>
            <person name="Hulo N."/>
            <person name="Cerutti L."/>
            <person name="Xenarios I."/>
            <person name="Shoemaker D."/>
            <person name="Keller L."/>
        </authorList>
    </citation>
    <scope>NUCLEOTIDE SEQUENCE [LARGE SCALE GENOMIC DNA]</scope>
</reference>
<keyword evidence="1" id="KW-1133">Transmembrane helix</keyword>
<evidence type="ECO:0000256" key="1">
    <source>
        <dbReference type="SAM" id="Phobius"/>
    </source>
</evidence>
<keyword evidence="1" id="KW-0812">Transmembrane</keyword>
<dbReference type="EMBL" id="GL765359">
    <property type="protein sequence ID" value="EFZ16500.1"/>
    <property type="molecule type" value="Genomic_DNA"/>
</dbReference>
<organism>
    <name type="scientific">Solenopsis invicta</name>
    <name type="common">Red imported fire ant</name>
    <name type="synonym">Solenopsis wagneri</name>
    <dbReference type="NCBI Taxonomy" id="13686"/>
    <lineage>
        <taxon>Eukaryota</taxon>
        <taxon>Metazoa</taxon>
        <taxon>Ecdysozoa</taxon>
        <taxon>Arthropoda</taxon>
        <taxon>Hexapoda</taxon>
        <taxon>Insecta</taxon>
        <taxon>Pterygota</taxon>
        <taxon>Neoptera</taxon>
        <taxon>Endopterygota</taxon>
        <taxon>Hymenoptera</taxon>
        <taxon>Apocrita</taxon>
        <taxon>Aculeata</taxon>
        <taxon>Formicoidea</taxon>
        <taxon>Formicidae</taxon>
        <taxon>Myrmicinae</taxon>
        <taxon>Solenopsis</taxon>
    </lineage>
</organism>
<feature type="non-terminal residue" evidence="2">
    <location>
        <position position="1"/>
    </location>
</feature>
<name>E9ISF5_SOLIN</name>